<evidence type="ECO:0000256" key="12">
    <source>
        <dbReference type="PROSITE-ProRule" id="PRU10141"/>
    </source>
</evidence>
<dbReference type="FunFam" id="3.30.200.20:FF:000115">
    <property type="entry name" value="Wee1-like kinase 2"/>
    <property type="match status" value="1"/>
</dbReference>
<feature type="region of interest" description="Disordered" evidence="13">
    <location>
        <begin position="370"/>
        <end position="439"/>
    </location>
</feature>
<dbReference type="Proteomes" id="UP000299102">
    <property type="component" value="Unassembled WGS sequence"/>
</dbReference>
<dbReference type="Pfam" id="PF00069">
    <property type="entry name" value="Pkinase"/>
    <property type="match status" value="1"/>
</dbReference>
<dbReference type="InterPro" id="IPR000719">
    <property type="entry name" value="Prot_kinase_dom"/>
</dbReference>
<keyword evidence="10" id="KW-0539">Nucleus</keyword>
<dbReference type="GO" id="GO:0005737">
    <property type="term" value="C:cytoplasm"/>
    <property type="evidence" value="ECO:0007669"/>
    <property type="project" value="TreeGrafter"/>
</dbReference>
<feature type="domain" description="Protein kinase" evidence="14">
    <location>
        <begin position="224"/>
        <end position="659"/>
    </location>
</feature>
<feature type="compositionally biased region" description="Acidic residues" evidence="13">
    <location>
        <begin position="393"/>
        <end position="403"/>
    </location>
</feature>
<proteinExistence type="inferred from homology"/>
<dbReference type="GO" id="GO:0005524">
    <property type="term" value="F:ATP binding"/>
    <property type="evidence" value="ECO:0007669"/>
    <property type="project" value="UniProtKB-UniRule"/>
</dbReference>
<evidence type="ECO:0000256" key="11">
    <source>
        <dbReference type="ARBA" id="ARBA00037982"/>
    </source>
</evidence>
<evidence type="ECO:0000256" key="13">
    <source>
        <dbReference type="SAM" id="MobiDB-lite"/>
    </source>
</evidence>
<dbReference type="PROSITE" id="PS50011">
    <property type="entry name" value="PROTEIN_KINASE_DOM"/>
    <property type="match status" value="1"/>
</dbReference>
<dbReference type="GO" id="GO:0004715">
    <property type="term" value="F:non-membrane spanning protein tyrosine kinase activity"/>
    <property type="evidence" value="ECO:0007669"/>
    <property type="project" value="UniProtKB-EC"/>
</dbReference>
<dbReference type="PROSITE" id="PS00107">
    <property type="entry name" value="PROTEIN_KINASE_ATP"/>
    <property type="match status" value="1"/>
</dbReference>
<dbReference type="EMBL" id="BGZK01001276">
    <property type="protein sequence ID" value="GBP76116.1"/>
    <property type="molecule type" value="Genomic_DNA"/>
</dbReference>
<evidence type="ECO:0000256" key="5">
    <source>
        <dbReference type="ARBA" id="ARBA00022741"/>
    </source>
</evidence>
<evidence type="ECO:0000256" key="1">
    <source>
        <dbReference type="ARBA" id="ARBA00004123"/>
    </source>
</evidence>
<keyword evidence="16" id="KW-1185">Reference proteome</keyword>
<protein>
    <recommendedName>
        <fullName evidence="2">non-specific protein-tyrosine kinase</fullName>
        <ecNumber evidence="2">2.7.10.2</ecNumber>
    </recommendedName>
</protein>
<comment type="similarity">
    <text evidence="11">Belongs to the protein kinase superfamily. Ser/Thr protein kinase family. GCN2 subfamily.</text>
</comment>
<evidence type="ECO:0000256" key="10">
    <source>
        <dbReference type="ARBA" id="ARBA00023242"/>
    </source>
</evidence>
<dbReference type="STRING" id="151549.A0A4C1YIV5"/>
<feature type="compositionally biased region" description="Polar residues" evidence="13">
    <location>
        <begin position="119"/>
        <end position="136"/>
    </location>
</feature>
<name>A0A4C1YIV5_EUMVA</name>
<gene>
    <name evidence="15" type="primary">Wee1</name>
    <name evidence="15" type="ORF">EVAR_41899_1</name>
</gene>
<feature type="region of interest" description="Disordered" evidence="13">
    <location>
        <begin position="98"/>
        <end position="157"/>
    </location>
</feature>
<feature type="region of interest" description="Disordered" evidence="13">
    <location>
        <begin position="646"/>
        <end position="699"/>
    </location>
</feature>
<feature type="binding site" evidence="12">
    <location>
        <position position="253"/>
    </location>
    <ligand>
        <name>ATP</name>
        <dbReference type="ChEBI" id="CHEBI:30616"/>
    </ligand>
</feature>
<evidence type="ECO:0000256" key="3">
    <source>
        <dbReference type="ARBA" id="ARBA00022679"/>
    </source>
</evidence>
<dbReference type="Gene3D" id="1.10.510.10">
    <property type="entry name" value="Transferase(Phosphotransferase) domain 1"/>
    <property type="match status" value="1"/>
</dbReference>
<feature type="compositionally biased region" description="Polar residues" evidence="13">
    <location>
        <begin position="102"/>
        <end position="111"/>
    </location>
</feature>
<evidence type="ECO:0000256" key="9">
    <source>
        <dbReference type="ARBA" id="ARBA00023137"/>
    </source>
</evidence>
<dbReference type="GO" id="GO:0046872">
    <property type="term" value="F:metal ion binding"/>
    <property type="evidence" value="ECO:0007669"/>
    <property type="project" value="UniProtKB-KW"/>
</dbReference>
<keyword evidence="8" id="KW-0460">Magnesium</keyword>
<dbReference type="PANTHER" id="PTHR11042">
    <property type="entry name" value="EUKARYOTIC TRANSLATION INITIATION FACTOR 2-ALPHA KINASE EIF2-ALPHA KINASE -RELATED"/>
    <property type="match status" value="1"/>
</dbReference>
<feature type="compositionally biased region" description="Basic and acidic residues" evidence="13">
    <location>
        <begin position="619"/>
        <end position="630"/>
    </location>
</feature>
<dbReference type="SMART" id="SM00220">
    <property type="entry name" value="S_TKc"/>
    <property type="match status" value="1"/>
</dbReference>
<evidence type="ECO:0000313" key="15">
    <source>
        <dbReference type="EMBL" id="GBP76116.1"/>
    </source>
</evidence>
<sequence length="699" mass="76513">MCDEKEKIGRIDGLIDANMKKVPSPMVTVDSEVQDMDCFNFSHNLSPIAGPILPRKLDFNSLDDEEMCGSPSPVPAAMSPPYKRVRALRLFDSPLTPKSMLQKCSTPTQHQSRSRLFPSKTTHTSVGQSTTHSQPASDAEDSALGSLPPDALHLEESPKPILMTGTYPVINTSVVINPFTPDGQLLNKKKRSLSKTPTLWGRTSPELPAKRLKESNISRYNVEFMELGVIGCGQFGRVAKCLNKLDGVVYAVKRSLRPVAGSAAERAALNEVYAHAVLGKHPHVVRYYSAWAEDDHMVIQNEYCDGGSLQDLIATGPLPESELLILLQHIASGLQVVADDTRSFDPLFPISYIHGKRLVHMDVKPGNIFVCENDGTPPSSPARERNNNQNANEVDDDGDDDVVGDVRAHAEYDAGDEVDAGAEGDEDSDGGSDRAVGREDFRARRKRKYKIGDLGHVTCVSAPMVEEGDCRYLPREVLQEDFTNLTKADIFAFDKVVSILEKVENNMLMNSYDIAEELEIGHKTVLTHSKKGLTLFEAAGGGPLPKNGPLWHEFRDGRLPNLGNLSQAFNQLLRVSSRKLEYGGPRSTIEAFRVGAKETPPGGASAEHGGGAPAGGVRAQDEERADVAENERFRQIPKVIAYELRKRASESQQDEDEIIEEAISQETSNASEDSRGNVEGGECDDHPQGQAEKRAEEQG</sequence>
<organism evidence="15 16">
    <name type="scientific">Eumeta variegata</name>
    <name type="common">Bagworm moth</name>
    <name type="synonym">Eumeta japonica</name>
    <dbReference type="NCBI Taxonomy" id="151549"/>
    <lineage>
        <taxon>Eukaryota</taxon>
        <taxon>Metazoa</taxon>
        <taxon>Ecdysozoa</taxon>
        <taxon>Arthropoda</taxon>
        <taxon>Hexapoda</taxon>
        <taxon>Insecta</taxon>
        <taxon>Pterygota</taxon>
        <taxon>Neoptera</taxon>
        <taxon>Endopterygota</taxon>
        <taxon>Lepidoptera</taxon>
        <taxon>Glossata</taxon>
        <taxon>Ditrysia</taxon>
        <taxon>Tineoidea</taxon>
        <taxon>Psychidae</taxon>
        <taxon>Oiketicinae</taxon>
        <taxon>Eumeta</taxon>
    </lineage>
</organism>
<keyword evidence="9" id="KW-0829">Tyrosine-protein kinase</keyword>
<keyword evidence="6 15" id="KW-0418">Kinase</keyword>
<evidence type="ECO:0000256" key="7">
    <source>
        <dbReference type="ARBA" id="ARBA00022840"/>
    </source>
</evidence>
<evidence type="ECO:0000256" key="4">
    <source>
        <dbReference type="ARBA" id="ARBA00022723"/>
    </source>
</evidence>
<dbReference type="PANTHER" id="PTHR11042:SF185">
    <property type="entry name" value="WEE1-LIKE PROTEIN KINASE"/>
    <property type="match status" value="1"/>
</dbReference>
<dbReference type="Gene3D" id="3.30.200.20">
    <property type="entry name" value="Phosphorylase Kinase, domain 1"/>
    <property type="match status" value="1"/>
</dbReference>
<reference evidence="15 16" key="1">
    <citation type="journal article" date="2019" name="Commun. Biol.">
        <title>The bagworm genome reveals a unique fibroin gene that provides high tensile strength.</title>
        <authorList>
            <person name="Kono N."/>
            <person name="Nakamura H."/>
            <person name="Ohtoshi R."/>
            <person name="Tomita M."/>
            <person name="Numata K."/>
            <person name="Arakawa K."/>
        </authorList>
    </citation>
    <scope>NUCLEOTIDE SEQUENCE [LARGE SCALE GENOMIC DNA]</scope>
</reference>
<keyword evidence="3" id="KW-0808">Transferase</keyword>
<dbReference type="InterPro" id="IPR050339">
    <property type="entry name" value="CC_SR_Kinase"/>
</dbReference>
<feature type="compositionally biased region" description="Basic and acidic residues" evidence="13">
    <location>
        <begin position="683"/>
        <end position="699"/>
    </location>
</feature>
<keyword evidence="5 12" id="KW-0547">Nucleotide-binding</keyword>
<dbReference type="InterPro" id="IPR008271">
    <property type="entry name" value="Ser/Thr_kinase_AS"/>
</dbReference>
<dbReference type="SUPFAM" id="SSF56112">
    <property type="entry name" value="Protein kinase-like (PK-like)"/>
    <property type="match status" value="1"/>
</dbReference>
<evidence type="ECO:0000313" key="16">
    <source>
        <dbReference type="Proteomes" id="UP000299102"/>
    </source>
</evidence>
<evidence type="ECO:0000256" key="2">
    <source>
        <dbReference type="ARBA" id="ARBA00011903"/>
    </source>
</evidence>
<comment type="subcellular location">
    <subcellularLocation>
        <location evidence="1">Nucleus</location>
    </subcellularLocation>
</comment>
<keyword evidence="7 12" id="KW-0067">ATP-binding</keyword>
<evidence type="ECO:0000256" key="8">
    <source>
        <dbReference type="ARBA" id="ARBA00022842"/>
    </source>
</evidence>
<dbReference type="InterPro" id="IPR011009">
    <property type="entry name" value="Kinase-like_dom_sf"/>
</dbReference>
<feature type="compositionally biased region" description="Acidic residues" evidence="13">
    <location>
        <begin position="413"/>
        <end position="430"/>
    </location>
</feature>
<evidence type="ECO:0000256" key="6">
    <source>
        <dbReference type="ARBA" id="ARBA00022777"/>
    </source>
</evidence>
<dbReference type="GO" id="GO:0005634">
    <property type="term" value="C:nucleus"/>
    <property type="evidence" value="ECO:0007669"/>
    <property type="project" value="UniProtKB-SubCell"/>
</dbReference>
<feature type="region of interest" description="Disordered" evidence="13">
    <location>
        <begin position="596"/>
        <end position="630"/>
    </location>
</feature>
<dbReference type="EC" id="2.7.10.2" evidence="2"/>
<dbReference type="PROSITE" id="PS00108">
    <property type="entry name" value="PROTEIN_KINASE_ST"/>
    <property type="match status" value="1"/>
</dbReference>
<dbReference type="OrthoDB" id="5337378at2759"/>
<dbReference type="AlphaFoldDB" id="A0A4C1YIV5"/>
<evidence type="ECO:0000259" key="14">
    <source>
        <dbReference type="PROSITE" id="PS50011"/>
    </source>
</evidence>
<accession>A0A4C1YIV5</accession>
<dbReference type="InterPro" id="IPR017441">
    <property type="entry name" value="Protein_kinase_ATP_BS"/>
</dbReference>
<comment type="caution">
    <text evidence="15">The sequence shown here is derived from an EMBL/GenBank/DDBJ whole genome shotgun (WGS) entry which is preliminary data.</text>
</comment>
<keyword evidence="4" id="KW-0479">Metal-binding</keyword>